<dbReference type="AlphaFoldDB" id="A0A350P3Y5"/>
<proteinExistence type="predicted"/>
<protein>
    <submittedName>
        <fullName evidence="2">Uncharacterized protein</fullName>
    </submittedName>
</protein>
<comment type="caution">
    <text evidence="2">The sequence shown here is derived from an EMBL/GenBank/DDBJ whole genome shotgun (WGS) entry which is preliminary data.</text>
</comment>
<sequence>MSKKNGRSFNDKMIARTVLPVIYLWMASAGAVVAMGIYAPDVVLTNLDGFIALIAIIGGVAAPAFNTLMRMWESEQAAEVAEIPADFEHEREREVDQHQHTMIVEKHEAGVKSGGKS</sequence>
<feature type="transmembrane region" description="Helical" evidence="1">
    <location>
        <begin position="50"/>
        <end position="69"/>
    </location>
</feature>
<gene>
    <name evidence="2" type="ORF">DCW74_09750</name>
</gene>
<evidence type="ECO:0000256" key="1">
    <source>
        <dbReference type="SAM" id="Phobius"/>
    </source>
</evidence>
<accession>A0A350P3Y5</accession>
<keyword evidence="1" id="KW-0812">Transmembrane</keyword>
<evidence type="ECO:0000313" key="3">
    <source>
        <dbReference type="Proteomes" id="UP000263517"/>
    </source>
</evidence>
<keyword evidence="1" id="KW-0472">Membrane</keyword>
<organism evidence="2 3">
    <name type="scientific">Alteromonas australica</name>
    <dbReference type="NCBI Taxonomy" id="589873"/>
    <lineage>
        <taxon>Bacteria</taxon>
        <taxon>Pseudomonadati</taxon>
        <taxon>Pseudomonadota</taxon>
        <taxon>Gammaproteobacteria</taxon>
        <taxon>Alteromonadales</taxon>
        <taxon>Alteromonadaceae</taxon>
        <taxon>Alteromonas/Salinimonas group</taxon>
        <taxon>Alteromonas</taxon>
    </lineage>
</organism>
<feature type="transmembrane region" description="Helical" evidence="1">
    <location>
        <begin position="21"/>
        <end position="38"/>
    </location>
</feature>
<dbReference type="EMBL" id="DNAN01000342">
    <property type="protein sequence ID" value="HAW76002.1"/>
    <property type="molecule type" value="Genomic_DNA"/>
</dbReference>
<reference evidence="2 3" key="1">
    <citation type="journal article" date="2018" name="Nat. Biotechnol.">
        <title>A standardized bacterial taxonomy based on genome phylogeny substantially revises the tree of life.</title>
        <authorList>
            <person name="Parks D.H."/>
            <person name="Chuvochina M."/>
            <person name="Waite D.W."/>
            <person name="Rinke C."/>
            <person name="Skarshewski A."/>
            <person name="Chaumeil P.A."/>
            <person name="Hugenholtz P."/>
        </authorList>
    </citation>
    <scope>NUCLEOTIDE SEQUENCE [LARGE SCALE GENOMIC DNA]</scope>
    <source>
        <strain evidence="2">UBA11978</strain>
    </source>
</reference>
<evidence type="ECO:0000313" key="2">
    <source>
        <dbReference type="EMBL" id="HAW76002.1"/>
    </source>
</evidence>
<keyword evidence="1" id="KW-1133">Transmembrane helix</keyword>
<dbReference type="Proteomes" id="UP000263517">
    <property type="component" value="Unassembled WGS sequence"/>
</dbReference>
<name>A0A350P3Y5_9ALTE</name>